<dbReference type="PROSITE" id="PS50931">
    <property type="entry name" value="HTH_LYSR"/>
    <property type="match status" value="1"/>
</dbReference>
<dbReference type="InterPro" id="IPR036388">
    <property type="entry name" value="WH-like_DNA-bd_sf"/>
</dbReference>
<dbReference type="OrthoDB" id="3171102at2"/>
<dbReference type="Pfam" id="PF03466">
    <property type="entry name" value="LysR_substrate"/>
    <property type="match status" value="1"/>
</dbReference>
<dbReference type="GO" id="GO:0003677">
    <property type="term" value="F:DNA binding"/>
    <property type="evidence" value="ECO:0007669"/>
    <property type="project" value="UniProtKB-KW"/>
</dbReference>
<name>A0A0W7WWW1_9ACTN</name>
<evidence type="ECO:0000313" key="8">
    <source>
        <dbReference type="Proteomes" id="UP000054804"/>
    </source>
</evidence>
<feature type="domain" description="HTH lysR-type" evidence="6">
    <location>
        <begin position="3"/>
        <end position="60"/>
    </location>
</feature>
<dbReference type="SUPFAM" id="SSF46785">
    <property type="entry name" value="Winged helix' DNA-binding domain"/>
    <property type="match status" value="1"/>
</dbReference>
<comment type="similarity">
    <text evidence="1">Belongs to the LysR transcriptional regulatory family.</text>
</comment>
<sequence length="359" mass="37620">MGLELRQLRVVRAIADRGSLSAAARELGLAQPSVTQSLAQAERGAGGLLFQRGSRGAEPTELGTVVIEHARTVLDAVERMAAACTRHREDAWPAVVRMGCAPGLLVAQLSVAVPLVAGTDVQITVAAGTEGHLRALAEGRTEAALVTHFHPPGVDPVPVGVGGGGAPRGETSDAHGVERRGAPRGETRGALCGAVVAVEPLFAALSANHPLASCQEVRLADLAGERWCLPPGPDDLGAHLTAAGRASGHTLALSVADGASALALVRERRAVLPVMPGIRDVPGVVLRPLRGEPLAMTTALYWRPDGPLSEEWVRSLWGRLVHAQRDIVESTPAYRAWLTAHPDWRTVPSAPTVTHRPRA</sequence>
<gene>
    <name evidence="7" type="ORF">AT728_26825</name>
</gene>
<dbReference type="PANTHER" id="PTHR30346">
    <property type="entry name" value="TRANSCRIPTIONAL DUAL REGULATOR HCAR-RELATED"/>
    <property type="match status" value="1"/>
</dbReference>
<evidence type="ECO:0000256" key="3">
    <source>
        <dbReference type="ARBA" id="ARBA00023125"/>
    </source>
</evidence>
<organism evidence="7 8">
    <name type="scientific">Streptomyces silvensis</name>
    <dbReference type="NCBI Taxonomy" id="1765722"/>
    <lineage>
        <taxon>Bacteria</taxon>
        <taxon>Bacillati</taxon>
        <taxon>Actinomycetota</taxon>
        <taxon>Actinomycetes</taxon>
        <taxon>Kitasatosporales</taxon>
        <taxon>Streptomycetaceae</taxon>
        <taxon>Streptomyces</taxon>
    </lineage>
</organism>
<dbReference type="RefSeq" id="WP_058850644.1">
    <property type="nucleotide sequence ID" value="NZ_LOCL01000048.1"/>
</dbReference>
<dbReference type="Gene3D" id="1.10.10.10">
    <property type="entry name" value="Winged helix-like DNA-binding domain superfamily/Winged helix DNA-binding domain"/>
    <property type="match status" value="1"/>
</dbReference>
<evidence type="ECO:0000259" key="6">
    <source>
        <dbReference type="PROSITE" id="PS50931"/>
    </source>
</evidence>
<protein>
    <recommendedName>
        <fullName evidence="6">HTH lysR-type domain-containing protein</fullName>
    </recommendedName>
</protein>
<keyword evidence="8" id="KW-1185">Reference proteome</keyword>
<dbReference type="EMBL" id="LOCL01000048">
    <property type="protein sequence ID" value="KUF15081.1"/>
    <property type="molecule type" value="Genomic_DNA"/>
</dbReference>
<keyword evidence="4" id="KW-0804">Transcription</keyword>
<comment type="caution">
    <text evidence="7">The sequence shown here is derived from an EMBL/GenBank/DDBJ whole genome shotgun (WGS) entry which is preliminary data.</text>
</comment>
<evidence type="ECO:0000313" key="7">
    <source>
        <dbReference type="EMBL" id="KUF15081.1"/>
    </source>
</evidence>
<dbReference type="AlphaFoldDB" id="A0A0W7WWW1"/>
<dbReference type="InterPro" id="IPR036390">
    <property type="entry name" value="WH_DNA-bd_sf"/>
</dbReference>
<evidence type="ECO:0000256" key="4">
    <source>
        <dbReference type="ARBA" id="ARBA00023163"/>
    </source>
</evidence>
<dbReference type="GO" id="GO:0003700">
    <property type="term" value="F:DNA-binding transcription factor activity"/>
    <property type="evidence" value="ECO:0007669"/>
    <property type="project" value="InterPro"/>
</dbReference>
<keyword evidence="3" id="KW-0238">DNA-binding</keyword>
<dbReference type="GO" id="GO:0032993">
    <property type="term" value="C:protein-DNA complex"/>
    <property type="evidence" value="ECO:0007669"/>
    <property type="project" value="TreeGrafter"/>
</dbReference>
<keyword evidence="2" id="KW-0805">Transcription regulation</keyword>
<dbReference type="InterPro" id="IPR000847">
    <property type="entry name" value="LysR_HTH_N"/>
</dbReference>
<feature type="compositionally biased region" description="Basic and acidic residues" evidence="5">
    <location>
        <begin position="170"/>
        <end position="183"/>
    </location>
</feature>
<evidence type="ECO:0000256" key="2">
    <source>
        <dbReference type="ARBA" id="ARBA00023015"/>
    </source>
</evidence>
<proteinExistence type="inferred from homology"/>
<evidence type="ECO:0000256" key="5">
    <source>
        <dbReference type="SAM" id="MobiDB-lite"/>
    </source>
</evidence>
<dbReference type="InterPro" id="IPR005119">
    <property type="entry name" value="LysR_subst-bd"/>
</dbReference>
<feature type="region of interest" description="Disordered" evidence="5">
    <location>
        <begin position="156"/>
        <end position="183"/>
    </location>
</feature>
<evidence type="ECO:0000256" key="1">
    <source>
        <dbReference type="ARBA" id="ARBA00009437"/>
    </source>
</evidence>
<accession>A0A0W7WWW1</accession>
<dbReference type="SUPFAM" id="SSF53850">
    <property type="entry name" value="Periplasmic binding protein-like II"/>
    <property type="match status" value="1"/>
</dbReference>
<dbReference type="STRING" id="1765722.AT728_26825"/>
<reference evidence="7 8" key="1">
    <citation type="submission" date="2015-12" db="EMBL/GenBank/DDBJ databases">
        <title>Draft genome sequence of Streptomyces silvensis ATCC 53525, a producer of novel hormone antagonists.</title>
        <authorList>
            <person name="Johnston C.W."/>
            <person name="Li Y."/>
            <person name="Magarvey N.A."/>
        </authorList>
    </citation>
    <scope>NUCLEOTIDE SEQUENCE [LARGE SCALE GENOMIC DNA]</scope>
    <source>
        <strain evidence="7 8">ATCC 53525</strain>
    </source>
</reference>
<dbReference type="Gene3D" id="3.40.190.10">
    <property type="entry name" value="Periplasmic binding protein-like II"/>
    <property type="match status" value="2"/>
</dbReference>
<dbReference type="Pfam" id="PF00126">
    <property type="entry name" value="HTH_1"/>
    <property type="match status" value="1"/>
</dbReference>
<dbReference type="PANTHER" id="PTHR30346:SF30">
    <property type="entry name" value="SMALL NEUTRAL PROTEASE REGULATORY PROTEIN"/>
    <property type="match status" value="1"/>
</dbReference>
<dbReference type="Proteomes" id="UP000054804">
    <property type="component" value="Unassembled WGS sequence"/>
</dbReference>